<dbReference type="PANTHER" id="PTHR12161">
    <property type="entry name" value="IST1 FAMILY MEMBER"/>
    <property type="match status" value="1"/>
</dbReference>
<comment type="caution">
    <text evidence="3">The sequence shown here is derived from an EMBL/GenBank/DDBJ whole genome shotgun (WGS) entry which is preliminary data.</text>
</comment>
<evidence type="ECO:0000256" key="1">
    <source>
        <dbReference type="ARBA" id="ARBA00005536"/>
    </source>
</evidence>
<evidence type="ECO:0000256" key="2">
    <source>
        <dbReference type="SAM" id="MobiDB-lite"/>
    </source>
</evidence>
<dbReference type="Pfam" id="PF03398">
    <property type="entry name" value="Ist1"/>
    <property type="match status" value="1"/>
</dbReference>
<organism evidence="3 4">
    <name type="scientific">Mucor lusitanicus CBS 277.49</name>
    <dbReference type="NCBI Taxonomy" id="747725"/>
    <lineage>
        <taxon>Eukaryota</taxon>
        <taxon>Fungi</taxon>
        <taxon>Fungi incertae sedis</taxon>
        <taxon>Mucoromycota</taxon>
        <taxon>Mucoromycotina</taxon>
        <taxon>Mucoromycetes</taxon>
        <taxon>Mucorales</taxon>
        <taxon>Mucorineae</taxon>
        <taxon>Mucoraceae</taxon>
        <taxon>Mucor</taxon>
    </lineage>
</organism>
<feature type="compositionally biased region" description="Basic and acidic residues" evidence="2">
    <location>
        <begin position="248"/>
        <end position="259"/>
    </location>
</feature>
<gene>
    <name evidence="3" type="ORF">MUCCIDRAFT_155504</name>
</gene>
<dbReference type="VEuPathDB" id="FungiDB:MUCCIDRAFT_155504"/>
<reference evidence="3 4" key="1">
    <citation type="submission" date="2015-06" db="EMBL/GenBank/DDBJ databases">
        <title>Expansion of signal transduction pathways in fungi by whole-genome duplication.</title>
        <authorList>
            <consortium name="DOE Joint Genome Institute"/>
            <person name="Corrochano L.M."/>
            <person name="Kuo A."/>
            <person name="Marcet-Houben M."/>
            <person name="Polaino S."/>
            <person name="Salamov A."/>
            <person name="Villalobos J.M."/>
            <person name="Alvarez M.I."/>
            <person name="Avalos J."/>
            <person name="Benito E.P."/>
            <person name="Benoit I."/>
            <person name="Burger G."/>
            <person name="Camino L.P."/>
            <person name="Canovas D."/>
            <person name="Cerda-Olmedo E."/>
            <person name="Cheng J.-F."/>
            <person name="Dominguez A."/>
            <person name="Elias M."/>
            <person name="Eslava A.P."/>
            <person name="Glaser F."/>
            <person name="Grimwood J."/>
            <person name="Gutierrez G."/>
            <person name="Heitman J."/>
            <person name="Henrissat B."/>
            <person name="Iturriaga E.A."/>
            <person name="Lang B.F."/>
            <person name="Lavin J.L."/>
            <person name="Lee S."/>
            <person name="Li W."/>
            <person name="Lindquist E."/>
            <person name="Lopez-Garcia S."/>
            <person name="Luque E.M."/>
            <person name="Marcos A.T."/>
            <person name="Martin J."/>
            <person name="Mccluskey K."/>
            <person name="Medina H.R."/>
            <person name="Miralles-Duran A."/>
            <person name="Miyazaki A."/>
            <person name="Munoz-Torres E."/>
            <person name="Oguiza J.A."/>
            <person name="Ohm R."/>
            <person name="Olmedo M."/>
            <person name="Orejas M."/>
            <person name="Ortiz-Castellanos L."/>
            <person name="Pisabarro A.G."/>
            <person name="Rodriguez-Romero J."/>
            <person name="Ruiz-Herrera J."/>
            <person name="Ruiz-Vazquez R."/>
            <person name="Sanz C."/>
            <person name="Schackwitz W."/>
            <person name="Schmutz J."/>
            <person name="Shahriari M."/>
            <person name="Shelest E."/>
            <person name="Silva-Franco F."/>
            <person name="Soanes D."/>
            <person name="Syed K."/>
            <person name="Tagua V.G."/>
            <person name="Talbot N.J."/>
            <person name="Thon M."/>
            <person name="De Vries R.P."/>
            <person name="Wiebenga A."/>
            <person name="Yadav J.S."/>
            <person name="Braun E.L."/>
            <person name="Baker S."/>
            <person name="Garre V."/>
            <person name="Horwitz B."/>
            <person name="Torres-Martinez S."/>
            <person name="Idnurm A."/>
            <person name="Herrera-Estrella A."/>
            <person name="Gabaldon T."/>
            <person name="Grigoriev I.V."/>
        </authorList>
    </citation>
    <scope>NUCLEOTIDE SEQUENCE [LARGE SCALE GENOMIC DNA]</scope>
    <source>
        <strain evidence="3 4">CBS 277.49</strain>
    </source>
</reference>
<feature type="region of interest" description="Disordered" evidence="2">
    <location>
        <begin position="160"/>
        <end position="259"/>
    </location>
</feature>
<evidence type="ECO:0000313" key="4">
    <source>
        <dbReference type="Proteomes" id="UP000077051"/>
    </source>
</evidence>
<dbReference type="Proteomes" id="UP000077051">
    <property type="component" value="Unassembled WGS sequence"/>
</dbReference>
<dbReference type="GO" id="GO:0015031">
    <property type="term" value="P:protein transport"/>
    <property type="evidence" value="ECO:0007669"/>
    <property type="project" value="InterPro"/>
</dbReference>
<dbReference type="STRING" id="747725.A0A162R0Y5"/>
<comment type="similarity">
    <text evidence="1">Belongs to the IST1 family.</text>
</comment>
<protein>
    <recommendedName>
        <fullName evidence="5">Vacuolar protein sorting-associated protein IST1</fullName>
    </recommendedName>
</protein>
<dbReference type="EMBL" id="AMYB01000002">
    <property type="protein sequence ID" value="OAD07250.1"/>
    <property type="molecule type" value="Genomic_DNA"/>
</dbReference>
<evidence type="ECO:0000313" key="3">
    <source>
        <dbReference type="EMBL" id="OAD07250.1"/>
    </source>
</evidence>
<dbReference type="FunFam" id="1.20.1260.60:FF:000002">
    <property type="entry name" value="Vacuolar protein sorting-associated protein IST1"/>
    <property type="match status" value="1"/>
</dbReference>
<proteinExistence type="inferred from homology"/>
<keyword evidence="4" id="KW-1185">Reference proteome</keyword>
<dbReference type="AlphaFoldDB" id="A0A162R0Y5"/>
<dbReference type="InterPro" id="IPR042277">
    <property type="entry name" value="IST1-like"/>
</dbReference>
<dbReference type="PANTHER" id="PTHR12161:SF5">
    <property type="entry name" value="IST1 HOMOLOG"/>
    <property type="match status" value="1"/>
</dbReference>
<dbReference type="InterPro" id="IPR005061">
    <property type="entry name" value="Ist1"/>
</dbReference>
<dbReference type="OrthoDB" id="29853at2759"/>
<name>A0A162R0Y5_MUCCL</name>
<evidence type="ECO:0008006" key="5">
    <source>
        <dbReference type="Google" id="ProtNLM"/>
    </source>
</evidence>
<sequence>MLQAKKTSLNQQNRREIGTLLEKGKEESARVRVEHIIRDDLLIEAMENLELYCDLLLARFGLLESYKTCEPSIFEAVNTIIWAAPRVGEVKELGLVRDQLASKYGKEFMMQALENEDERVNPRIVMKLQVNAPDSYLVERYLEEIARTYDIKWRSNLIEHEEEQQDEEDDDSSDGAGGGGGGGGQAELLPPLQNPTMPDEDESRFDLPDIPTSSPLKKKTNAAAGPPPPVAPSSNSNAAAEDPNDFDALARRLDALKRK</sequence>
<feature type="compositionally biased region" description="Acidic residues" evidence="2">
    <location>
        <begin position="160"/>
        <end position="173"/>
    </location>
</feature>
<feature type="compositionally biased region" description="Gly residues" evidence="2">
    <location>
        <begin position="175"/>
        <end position="185"/>
    </location>
</feature>
<dbReference type="Gene3D" id="1.20.1260.60">
    <property type="entry name" value="Vacuolar protein sorting-associated protein Ist1"/>
    <property type="match status" value="1"/>
</dbReference>
<accession>A0A162R0Y5</accession>